<gene>
    <name evidence="3" type="ORF">HYPBUDRAFT_157841</name>
</gene>
<dbReference type="RefSeq" id="XP_020075786.1">
    <property type="nucleotide sequence ID" value="XM_020222313.1"/>
</dbReference>
<keyword evidence="2" id="KW-0812">Transmembrane</keyword>
<feature type="compositionally biased region" description="Low complexity" evidence="1">
    <location>
        <begin position="188"/>
        <end position="204"/>
    </location>
</feature>
<organism evidence="3 4">
    <name type="scientific">Hyphopichia burtonii NRRL Y-1933</name>
    <dbReference type="NCBI Taxonomy" id="984485"/>
    <lineage>
        <taxon>Eukaryota</taxon>
        <taxon>Fungi</taxon>
        <taxon>Dikarya</taxon>
        <taxon>Ascomycota</taxon>
        <taxon>Saccharomycotina</taxon>
        <taxon>Pichiomycetes</taxon>
        <taxon>Debaryomycetaceae</taxon>
        <taxon>Hyphopichia</taxon>
    </lineage>
</organism>
<dbReference type="PANTHER" id="PTHR35519:SF1">
    <property type="entry name" value="YALI0C06193P"/>
    <property type="match status" value="1"/>
</dbReference>
<accession>A0A1E4RHH8</accession>
<keyword evidence="4" id="KW-1185">Reference proteome</keyword>
<dbReference type="InterPro" id="IPR025187">
    <property type="entry name" value="DUF4112"/>
</dbReference>
<dbReference type="Proteomes" id="UP000095085">
    <property type="component" value="Unassembled WGS sequence"/>
</dbReference>
<evidence type="ECO:0000256" key="1">
    <source>
        <dbReference type="SAM" id="MobiDB-lite"/>
    </source>
</evidence>
<keyword evidence="2" id="KW-1133">Transmembrane helix</keyword>
<evidence type="ECO:0000256" key="2">
    <source>
        <dbReference type="SAM" id="Phobius"/>
    </source>
</evidence>
<keyword evidence="2" id="KW-0472">Membrane</keyword>
<dbReference type="GeneID" id="30996862"/>
<feature type="transmembrane region" description="Helical" evidence="2">
    <location>
        <begin position="131"/>
        <end position="150"/>
    </location>
</feature>
<feature type="transmembrane region" description="Helical" evidence="2">
    <location>
        <begin position="89"/>
        <end position="110"/>
    </location>
</feature>
<reference evidence="4" key="1">
    <citation type="submission" date="2016-05" db="EMBL/GenBank/DDBJ databases">
        <title>Comparative genomics of biotechnologically important yeasts.</title>
        <authorList>
            <consortium name="DOE Joint Genome Institute"/>
            <person name="Riley R."/>
            <person name="Haridas S."/>
            <person name="Wolfe K.H."/>
            <person name="Lopes M.R."/>
            <person name="Hittinger C.T."/>
            <person name="Goker M."/>
            <person name="Salamov A."/>
            <person name="Wisecaver J."/>
            <person name="Long T.M."/>
            <person name="Aerts A.L."/>
            <person name="Barry K."/>
            <person name="Choi C."/>
            <person name="Clum A."/>
            <person name="Coughlan A.Y."/>
            <person name="Deshpande S."/>
            <person name="Douglass A.P."/>
            <person name="Hanson S.J."/>
            <person name="Klenk H.-P."/>
            <person name="Labutti K."/>
            <person name="Lapidus A."/>
            <person name="Lindquist E."/>
            <person name="Lipzen A."/>
            <person name="Meier-Kolthoff J.P."/>
            <person name="Ohm R.A."/>
            <person name="Otillar R.P."/>
            <person name="Pangilinan J."/>
            <person name="Peng Y."/>
            <person name="Rokas A."/>
            <person name="Rosa C.A."/>
            <person name="Scheuner C."/>
            <person name="Sibirny A.A."/>
            <person name="Slot J.C."/>
            <person name="Stielow J.B."/>
            <person name="Sun H."/>
            <person name="Kurtzman C.P."/>
            <person name="Blackwell M."/>
            <person name="Grigoriev I.V."/>
            <person name="Jeffries T.W."/>
        </authorList>
    </citation>
    <scope>NUCLEOTIDE SEQUENCE [LARGE SCALE GENOMIC DNA]</scope>
    <source>
        <strain evidence="4">NRRL Y-1933</strain>
    </source>
</reference>
<evidence type="ECO:0000313" key="3">
    <source>
        <dbReference type="EMBL" id="ODV66719.1"/>
    </source>
</evidence>
<feature type="region of interest" description="Disordered" evidence="1">
    <location>
        <begin position="182"/>
        <end position="236"/>
    </location>
</feature>
<sequence>MSQIQDQLEGLPGYDIVMDFYNDYAEEHFNNLNPYEDKEGNKVKLRSKFSTEKEKKLWKRIQSKAWVHDKCFLGSCGVGMDCGLGLAPLLVLILPAIGPIIMFMVHNRLIRAAAEELNMPNKLVANMETQILIDLIITFPPVIGSFFSWLNSCLTRNAAIIYKYMMFLADQREQNKTANYIGPRSRTQQQQQQQQHPQQHPQQQKTKYSFKKQSSRTRQPNQDSIVVGSQQQSGFI</sequence>
<evidence type="ECO:0000313" key="4">
    <source>
        <dbReference type="Proteomes" id="UP000095085"/>
    </source>
</evidence>
<name>A0A1E4RHH8_9ASCO</name>
<dbReference type="OrthoDB" id="2103474at2759"/>
<proteinExistence type="predicted"/>
<feature type="compositionally biased region" description="Polar residues" evidence="1">
    <location>
        <begin position="216"/>
        <end position="236"/>
    </location>
</feature>
<dbReference type="PANTHER" id="PTHR35519">
    <property type="entry name" value="MEMBRANE PROTEINS"/>
    <property type="match status" value="1"/>
</dbReference>
<dbReference type="AlphaFoldDB" id="A0A1E4RHH8"/>
<dbReference type="EMBL" id="KV454542">
    <property type="protein sequence ID" value="ODV66719.1"/>
    <property type="molecule type" value="Genomic_DNA"/>
</dbReference>
<protein>
    <submittedName>
        <fullName evidence="3">Uncharacterized protein</fullName>
    </submittedName>
</protein>
<dbReference type="Pfam" id="PF13430">
    <property type="entry name" value="DUF4112"/>
    <property type="match status" value="1"/>
</dbReference>